<reference evidence="2 3" key="1">
    <citation type="journal article" date="2012" name="J. Bacteriol.">
        <title>Draft Genome Sequence of the Soil Bacterium Burkholderia terrae Strain BS001, Which Interacts with Fungal Surface Structures.</title>
        <authorList>
            <person name="Nazir R."/>
            <person name="Hansen M.A."/>
            <person name="Sorensen S."/>
            <person name="van Elsas J.D."/>
        </authorList>
    </citation>
    <scope>NUCLEOTIDE SEQUENCE [LARGE SCALE GENOMIC DNA]</scope>
    <source>
        <strain evidence="2 3">BS001</strain>
    </source>
</reference>
<comment type="caution">
    <text evidence="2">The sequence shown here is derived from an EMBL/GenBank/DDBJ whole genome shotgun (WGS) entry which is preliminary data.</text>
</comment>
<dbReference type="PANTHER" id="PTHR46832">
    <property type="entry name" value="5'-METHYLTHIOADENOSINE/S-ADENOSYLHOMOCYSTEINE NUCLEOSIDASE"/>
    <property type="match status" value="1"/>
</dbReference>
<gene>
    <name evidence="2" type="ORF">WQE_34596</name>
</gene>
<dbReference type="EMBL" id="AKAU01000195">
    <property type="protein sequence ID" value="EIM96394.1"/>
    <property type="molecule type" value="Genomic_DNA"/>
</dbReference>
<dbReference type="InterPro" id="IPR000845">
    <property type="entry name" value="Nucleoside_phosphorylase_d"/>
</dbReference>
<protein>
    <recommendedName>
        <fullName evidence="1">Nucleoside phosphorylase domain-containing protein</fullName>
    </recommendedName>
</protein>
<dbReference type="PANTHER" id="PTHR46832:SF1">
    <property type="entry name" value="5'-METHYLTHIOADENOSINE_S-ADENOSYLHOMOCYSTEINE NUCLEOSIDASE"/>
    <property type="match status" value="1"/>
</dbReference>
<keyword evidence="3" id="KW-1185">Reference proteome</keyword>
<feature type="domain" description="Nucleoside phosphorylase" evidence="1">
    <location>
        <begin position="131"/>
        <end position="360"/>
    </location>
</feature>
<dbReference type="RefSeq" id="WP_007589258.1">
    <property type="nucleotide sequence ID" value="NZ_AKAU01000195.1"/>
</dbReference>
<dbReference type="Gene3D" id="3.40.50.1580">
    <property type="entry name" value="Nucleoside phosphorylase domain"/>
    <property type="match status" value="1"/>
</dbReference>
<proteinExistence type="predicted"/>
<dbReference type="Proteomes" id="UP000004980">
    <property type="component" value="Unassembled WGS sequence"/>
</dbReference>
<evidence type="ECO:0000313" key="2">
    <source>
        <dbReference type="EMBL" id="EIM96394.1"/>
    </source>
</evidence>
<accession>A0ABN0FCL3</accession>
<sequence length="394" mass="43895">MQLKVGDDDGYGHKISKILGQSGPVCVYITEDDQLRWNYGKQDDPLPDKYRPTMNAFDAHMHDIQAIPNGDRKRSLYMLLGKLLFDGLTSEKPGAPALRFRKLENKVRVELDKVIAHAASVSTRNLPKLFDIAIICALHDPELDAVLRIGTWSSLNFEEGDPQTYHSATWATNRDKQLRVVAAAPNHMGPVAAAALAAKVIWRFRPRIVCMVGIAAGSKSDDQEFGDILVPDHTFDYGSGKTSSENGTLRILHNPNPLQTNSKLLGRLKEWKRRGSELDEIKRSFGGTTPKSSLQIHIGPLFSSPTVMSTSEPIKEVMGHWRKLVGVEMEAHAVHRAANDTIDPPPIYLCMKSVCDFADRKDDVWQRYAAFTSATLLHKFVVEEWATIAEEVSG</sequence>
<dbReference type="InterPro" id="IPR035994">
    <property type="entry name" value="Nucleoside_phosphorylase_sf"/>
</dbReference>
<organism evidence="2 3">
    <name type="scientific">Paraburkholderia hospita</name>
    <dbReference type="NCBI Taxonomy" id="169430"/>
    <lineage>
        <taxon>Bacteria</taxon>
        <taxon>Pseudomonadati</taxon>
        <taxon>Pseudomonadota</taxon>
        <taxon>Betaproteobacteria</taxon>
        <taxon>Burkholderiales</taxon>
        <taxon>Burkholderiaceae</taxon>
        <taxon>Paraburkholderia</taxon>
    </lineage>
</organism>
<evidence type="ECO:0000259" key="1">
    <source>
        <dbReference type="Pfam" id="PF01048"/>
    </source>
</evidence>
<name>A0ABN0FCL3_9BURK</name>
<dbReference type="SUPFAM" id="SSF53167">
    <property type="entry name" value="Purine and uridine phosphorylases"/>
    <property type="match status" value="1"/>
</dbReference>
<dbReference type="Pfam" id="PF01048">
    <property type="entry name" value="PNP_UDP_1"/>
    <property type="match status" value="1"/>
</dbReference>
<evidence type="ECO:0000313" key="3">
    <source>
        <dbReference type="Proteomes" id="UP000004980"/>
    </source>
</evidence>